<feature type="non-terminal residue" evidence="2">
    <location>
        <position position="1"/>
    </location>
</feature>
<keyword evidence="1" id="KW-0812">Transmembrane</keyword>
<reference evidence="2" key="1">
    <citation type="submission" date="2023-03" db="EMBL/GenBank/DDBJ databases">
        <title>Massive genome expansion in bonnet fungi (Mycena s.s.) driven by repeated elements and novel gene families across ecological guilds.</title>
        <authorList>
            <consortium name="Lawrence Berkeley National Laboratory"/>
            <person name="Harder C.B."/>
            <person name="Miyauchi S."/>
            <person name="Viragh M."/>
            <person name="Kuo A."/>
            <person name="Thoen E."/>
            <person name="Andreopoulos B."/>
            <person name="Lu D."/>
            <person name="Skrede I."/>
            <person name="Drula E."/>
            <person name="Henrissat B."/>
            <person name="Morin E."/>
            <person name="Kohler A."/>
            <person name="Barry K."/>
            <person name="LaButti K."/>
            <person name="Morin E."/>
            <person name="Salamov A."/>
            <person name="Lipzen A."/>
            <person name="Mereny Z."/>
            <person name="Hegedus B."/>
            <person name="Baldrian P."/>
            <person name="Stursova M."/>
            <person name="Weitz H."/>
            <person name="Taylor A."/>
            <person name="Grigoriev I.V."/>
            <person name="Nagy L.G."/>
            <person name="Martin F."/>
            <person name="Kauserud H."/>
        </authorList>
    </citation>
    <scope>NUCLEOTIDE SEQUENCE</scope>
    <source>
        <strain evidence="2">CBHHK002</strain>
    </source>
</reference>
<evidence type="ECO:0000313" key="2">
    <source>
        <dbReference type="EMBL" id="KAJ7342352.1"/>
    </source>
</evidence>
<evidence type="ECO:0000256" key="1">
    <source>
        <dbReference type="SAM" id="Phobius"/>
    </source>
</evidence>
<dbReference type="EMBL" id="JARIHO010000025">
    <property type="protein sequence ID" value="KAJ7342352.1"/>
    <property type="molecule type" value="Genomic_DNA"/>
</dbReference>
<keyword evidence="3" id="KW-1185">Reference proteome</keyword>
<keyword evidence="1" id="KW-1133">Transmembrane helix</keyword>
<evidence type="ECO:0000313" key="3">
    <source>
        <dbReference type="Proteomes" id="UP001218218"/>
    </source>
</evidence>
<protein>
    <submittedName>
        <fullName evidence="2">Uncharacterized protein</fullName>
    </submittedName>
</protein>
<gene>
    <name evidence="2" type="ORF">DFH08DRAFT_703910</name>
</gene>
<dbReference type="Proteomes" id="UP001218218">
    <property type="component" value="Unassembled WGS sequence"/>
</dbReference>
<keyword evidence="1" id="KW-0472">Membrane</keyword>
<sequence>DLYKLDKRVKETAPAYNFNAAGVLERNASKNKTYKVLNSVTLPLHIYFAILGAHLAAKSVAPTLYFWRYISHIETLALEYEWPAVLEYHTLFFNQRQEEMQAGVYAHWGSPDPDLLCVHVYPHKKAIQAVTKTAKRPTTSTSGDAPCRNFNAGKCDSPCAYKRPHTCSSPGCGKDHPLTQHK</sequence>
<comment type="caution">
    <text evidence="2">The sequence shown here is derived from an EMBL/GenBank/DDBJ whole genome shotgun (WGS) entry which is preliminary data.</text>
</comment>
<accession>A0AAD7EPS0</accession>
<dbReference type="AlphaFoldDB" id="A0AAD7EPS0"/>
<organism evidence="2 3">
    <name type="scientific">Mycena albidolilacea</name>
    <dbReference type="NCBI Taxonomy" id="1033008"/>
    <lineage>
        <taxon>Eukaryota</taxon>
        <taxon>Fungi</taxon>
        <taxon>Dikarya</taxon>
        <taxon>Basidiomycota</taxon>
        <taxon>Agaricomycotina</taxon>
        <taxon>Agaricomycetes</taxon>
        <taxon>Agaricomycetidae</taxon>
        <taxon>Agaricales</taxon>
        <taxon>Marasmiineae</taxon>
        <taxon>Mycenaceae</taxon>
        <taxon>Mycena</taxon>
    </lineage>
</organism>
<feature type="transmembrane region" description="Helical" evidence="1">
    <location>
        <begin position="44"/>
        <end position="67"/>
    </location>
</feature>
<name>A0AAD7EPS0_9AGAR</name>
<proteinExistence type="predicted"/>